<gene>
    <name evidence="3" type="ORF">FNF29_02374</name>
</gene>
<feature type="transmembrane region" description="Helical" evidence="2">
    <location>
        <begin position="57"/>
        <end position="77"/>
    </location>
</feature>
<dbReference type="Proteomes" id="UP000323011">
    <property type="component" value="Unassembled WGS sequence"/>
</dbReference>
<evidence type="ECO:0000313" key="4">
    <source>
        <dbReference type="Proteomes" id="UP000323011"/>
    </source>
</evidence>
<feature type="transmembrane region" description="Helical" evidence="2">
    <location>
        <begin position="23"/>
        <end position="45"/>
    </location>
</feature>
<keyword evidence="2" id="KW-0812">Transmembrane</keyword>
<proteinExistence type="predicted"/>
<keyword evidence="2" id="KW-1133">Transmembrane helix</keyword>
<evidence type="ECO:0000256" key="1">
    <source>
        <dbReference type="SAM" id="MobiDB-lite"/>
    </source>
</evidence>
<evidence type="ECO:0000256" key="2">
    <source>
        <dbReference type="SAM" id="Phobius"/>
    </source>
</evidence>
<evidence type="ECO:0000313" key="3">
    <source>
        <dbReference type="EMBL" id="KAA0154497.1"/>
    </source>
</evidence>
<protein>
    <submittedName>
        <fullName evidence="3">Uncharacterized protein</fullName>
    </submittedName>
</protein>
<keyword evidence="2" id="KW-0472">Membrane</keyword>
<keyword evidence="4" id="KW-1185">Reference proteome</keyword>
<name>A0A5A8CPS7_CAFRO</name>
<sequence>MHPRALATRESIGSLYPVRCSRAVAEGAIVSLVLGLSLVATFILVSDPEIPDENRLLAVEGASGLFVAAVAGIAYLLTACMVRCVTASAVSLGWAACSQTVRARLVSATIGFTVIARVYAREGHLDDAQGQGDDTEDGTGDMGPWVAVVEPHNEEQVWATGCRHALAAPGEGAAYSSADVRAAPGGEAAAGTAPAEAAFSSFGYWGARAVDAGRSLGRAAITLRPLPAEASAADAAKRSLLPGGSPPVSAELSIALHASLMAALRPTPGLSPGQAGSPAGSAAPALGPDSTASTDEGSRILAAPETVSWVGAAPRAAGASTGAGSVGFQVRHFVTYPVVEPATLLQAVDEVSAAGAEEVEARVAGLAERAEAAALLRGRRDPAATPPADGPGPALGAVRSDGSVGEAAAELCDSLHERFHHPCVSFLARPVVGASRAGGGAGGGGVGAEEFFVVVPLSDAEDEEGVAGLTAGASDEELGRSAGRRDGGRAAAALGSPLLLRGAEAPAGGTVEFRPTMDAYDAFAVALPLTVIAFATLRLACRAAGVDTVASGGTPAGATCLGLARFGEEPAEPWSALLGQERAAEDELPVALEDMKRVLESRLLDVARAPLIGRGTRRRLPVQGDEDGA</sequence>
<accession>A0A5A8CPS7</accession>
<feature type="region of interest" description="Disordered" evidence="1">
    <location>
        <begin position="378"/>
        <end position="400"/>
    </location>
</feature>
<reference evidence="3 4" key="1">
    <citation type="submission" date="2019-07" db="EMBL/GenBank/DDBJ databases">
        <title>Genomes of Cafeteria roenbergensis.</title>
        <authorList>
            <person name="Fischer M.G."/>
            <person name="Hackl T."/>
            <person name="Roman M."/>
        </authorList>
    </citation>
    <scope>NUCLEOTIDE SEQUENCE [LARGE SCALE GENOMIC DNA]</scope>
    <source>
        <strain evidence="3 4">BVI</strain>
    </source>
</reference>
<dbReference type="AlphaFoldDB" id="A0A5A8CPS7"/>
<dbReference type="EMBL" id="VLTN01000011">
    <property type="protein sequence ID" value="KAA0154497.1"/>
    <property type="molecule type" value="Genomic_DNA"/>
</dbReference>
<organism evidence="3 4">
    <name type="scientific">Cafeteria roenbergensis</name>
    <name type="common">Marine flagellate</name>
    <dbReference type="NCBI Taxonomy" id="33653"/>
    <lineage>
        <taxon>Eukaryota</taxon>
        <taxon>Sar</taxon>
        <taxon>Stramenopiles</taxon>
        <taxon>Bigyra</taxon>
        <taxon>Opalozoa</taxon>
        <taxon>Bicosoecida</taxon>
        <taxon>Cafeteriaceae</taxon>
        <taxon>Cafeteria</taxon>
    </lineage>
</organism>
<feature type="region of interest" description="Disordered" evidence="1">
    <location>
        <begin position="267"/>
        <end position="296"/>
    </location>
</feature>
<feature type="compositionally biased region" description="Low complexity" evidence="1">
    <location>
        <begin position="268"/>
        <end position="288"/>
    </location>
</feature>
<comment type="caution">
    <text evidence="3">The sequence shown here is derived from an EMBL/GenBank/DDBJ whole genome shotgun (WGS) entry which is preliminary data.</text>
</comment>